<organism evidence="2 3">
    <name type="scientific">Riccia sorocarpa</name>
    <dbReference type="NCBI Taxonomy" id="122646"/>
    <lineage>
        <taxon>Eukaryota</taxon>
        <taxon>Viridiplantae</taxon>
        <taxon>Streptophyta</taxon>
        <taxon>Embryophyta</taxon>
        <taxon>Marchantiophyta</taxon>
        <taxon>Marchantiopsida</taxon>
        <taxon>Marchantiidae</taxon>
        <taxon>Marchantiales</taxon>
        <taxon>Ricciaceae</taxon>
        <taxon>Riccia</taxon>
    </lineage>
</organism>
<feature type="region of interest" description="Disordered" evidence="1">
    <location>
        <begin position="1"/>
        <end position="20"/>
    </location>
</feature>
<dbReference type="EMBL" id="JBJQOH010000002">
    <property type="protein sequence ID" value="KAL3698630.1"/>
    <property type="molecule type" value="Genomic_DNA"/>
</dbReference>
<dbReference type="AlphaFoldDB" id="A0ABD3I8A9"/>
<name>A0ABD3I8A9_9MARC</name>
<dbReference type="Proteomes" id="UP001633002">
    <property type="component" value="Unassembled WGS sequence"/>
</dbReference>
<protein>
    <submittedName>
        <fullName evidence="2">Uncharacterized protein</fullName>
    </submittedName>
</protein>
<accession>A0ABD3I8A9</accession>
<keyword evidence="3" id="KW-1185">Reference proteome</keyword>
<reference evidence="2 3" key="1">
    <citation type="submission" date="2024-09" db="EMBL/GenBank/DDBJ databases">
        <title>Chromosome-scale assembly of Riccia sorocarpa.</title>
        <authorList>
            <person name="Paukszto L."/>
        </authorList>
    </citation>
    <scope>NUCLEOTIDE SEQUENCE [LARGE SCALE GENOMIC DNA]</scope>
    <source>
        <strain evidence="2">LP-2024</strain>
        <tissue evidence="2">Aerial parts of the thallus</tissue>
    </source>
</reference>
<evidence type="ECO:0000313" key="3">
    <source>
        <dbReference type="Proteomes" id="UP001633002"/>
    </source>
</evidence>
<comment type="caution">
    <text evidence="2">The sequence shown here is derived from an EMBL/GenBank/DDBJ whole genome shotgun (WGS) entry which is preliminary data.</text>
</comment>
<evidence type="ECO:0000256" key="1">
    <source>
        <dbReference type="SAM" id="MobiDB-lite"/>
    </source>
</evidence>
<evidence type="ECO:0000313" key="2">
    <source>
        <dbReference type="EMBL" id="KAL3698630.1"/>
    </source>
</evidence>
<proteinExistence type="predicted"/>
<gene>
    <name evidence="2" type="ORF">R1sor_012706</name>
</gene>
<feature type="compositionally biased region" description="Basic and acidic residues" evidence="1">
    <location>
        <begin position="1"/>
        <end position="15"/>
    </location>
</feature>
<sequence>MDIPPDVRARREKDALRKRKARYDETVSNRNAEATRAREILEVELSRMKEDVVRESFLIREQAIEEARQIRNHAMVESEAIFRNALRRLGNEIMQRRSHDLLDQAKLTAQELVREAHMEANALIEEAKAASLEAESSAADIVAHDRSRAGEIETQALQNARDKEETVPDLALKTRTRREMDVARKRAKYWRQKELEMQLGLGYERVSSVRSVRTARGVASELVKLFRKRADRFSISTKKIICESRTNPTLLNIRELSCFCPFCVDDEGVKCPNKEYTGNWKLENVHPLKPSDVPLYAEQLGPGVGQATDWREGSIADLLEVGDFFAVEAEAPNDFNADFWIMQCKKPLYQLKKDHTDEYGNTVYVGDFALKAIWYQQWGRRSTCFIRYAASPESIVKAQDVIHIKFALQPTGTVSSSPSFTLNGDTLAEITESLRR</sequence>